<organism evidence="1 2">
    <name type="scientific">Colocasia esculenta</name>
    <name type="common">Wild taro</name>
    <name type="synonym">Arum esculentum</name>
    <dbReference type="NCBI Taxonomy" id="4460"/>
    <lineage>
        <taxon>Eukaryota</taxon>
        <taxon>Viridiplantae</taxon>
        <taxon>Streptophyta</taxon>
        <taxon>Embryophyta</taxon>
        <taxon>Tracheophyta</taxon>
        <taxon>Spermatophyta</taxon>
        <taxon>Magnoliopsida</taxon>
        <taxon>Liliopsida</taxon>
        <taxon>Araceae</taxon>
        <taxon>Aroideae</taxon>
        <taxon>Colocasieae</taxon>
        <taxon>Colocasia</taxon>
    </lineage>
</organism>
<gene>
    <name evidence="1" type="ORF">Taro_036144</name>
</gene>
<evidence type="ECO:0000313" key="1">
    <source>
        <dbReference type="EMBL" id="MQM03364.1"/>
    </source>
</evidence>
<proteinExistence type="predicted"/>
<name>A0A843WGY4_COLES</name>
<dbReference type="Proteomes" id="UP000652761">
    <property type="component" value="Unassembled WGS sequence"/>
</dbReference>
<dbReference type="EMBL" id="NMUH01003020">
    <property type="protein sequence ID" value="MQM03364.1"/>
    <property type="molecule type" value="Genomic_DNA"/>
</dbReference>
<evidence type="ECO:0000313" key="2">
    <source>
        <dbReference type="Proteomes" id="UP000652761"/>
    </source>
</evidence>
<dbReference type="AlphaFoldDB" id="A0A843WGY4"/>
<reference evidence="1" key="1">
    <citation type="submission" date="2017-07" db="EMBL/GenBank/DDBJ databases">
        <title>Taro Niue Genome Assembly and Annotation.</title>
        <authorList>
            <person name="Atibalentja N."/>
            <person name="Keating K."/>
            <person name="Fields C.J."/>
        </authorList>
    </citation>
    <scope>NUCLEOTIDE SEQUENCE</scope>
    <source>
        <strain evidence="1">Niue_2</strain>
        <tissue evidence="1">Leaf</tissue>
    </source>
</reference>
<comment type="caution">
    <text evidence="1">The sequence shown here is derived from an EMBL/GenBank/DDBJ whole genome shotgun (WGS) entry which is preliminary data.</text>
</comment>
<accession>A0A843WGY4</accession>
<sequence>MTPKGAVVSRCVGPTRWRRCPAVRRDLVTARFLVATGFLSRCPSPSRWYRDGLGGRDSTCVCLGWGTRQVTLLHSVTEGDTFVAVSWRHCQEGRVYLIIDSPAVN</sequence>
<keyword evidence="2" id="KW-1185">Reference proteome</keyword>
<protein>
    <submittedName>
        <fullName evidence="1">Uncharacterized protein</fullName>
    </submittedName>
</protein>